<dbReference type="InterPro" id="IPR016156">
    <property type="entry name" value="FAD/NAD-linked_Rdtase_dimer_sf"/>
</dbReference>
<dbReference type="PRINTS" id="PR00368">
    <property type="entry name" value="FADPNR"/>
</dbReference>
<comment type="caution">
    <text evidence="9">The sequence shown here is derived from an EMBL/GenBank/DDBJ whole genome shotgun (WGS) entry which is preliminary data.</text>
</comment>
<dbReference type="AlphaFoldDB" id="A0A931AWM0"/>
<evidence type="ECO:0000256" key="4">
    <source>
        <dbReference type="ARBA" id="ARBA00022827"/>
    </source>
</evidence>
<dbReference type="PRINTS" id="PR00411">
    <property type="entry name" value="PNDRDTASEI"/>
</dbReference>
<sequence>MKLIVIGGVASGTSAAARATRVNPDVEVTLYEKDDDISYSGCGLPYYISGVIDERSSLIINTPEKFSDKYGITMKASHEVTKIDPEKKEIHYKDLVNDEEGTDSYDKLIISTGAKPIMPPIPGIDLKNIVSLRTVNHADRHRRITTNSEVNKVTIVGGGLIGMEMAEAYAELGLEVTVVEKSEHILSLINSELSEKVENHCRENGVKFFLGQGVTEFKGKDKVEKVILDSGKEIETDMVLIAIGIRPVSKLAKEAGIELGVQDSIKVNGRMETNLDDIWACGDCVQSVNLVSGHPAWVPLGSTANKQGRVAGENAVGGNNFHRGILGTGITKVFDYIVATTGIKEDEAKAAGFDPFSITIKAPNHAGYYPGFEYFSLRGIFDKETGRILGAEGVGRSGVDKRIDVLATAIYAEQTADDLFQIDLGYAPPYSVPKDPVAILGMLAKKKI</sequence>
<comment type="similarity">
    <text evidence="2">Belongs to the class-III pyridine nucleotide-disulfide oxidoreductase family.</text>
</comment>
<dbReference type="InterPro" id="IPR036188">
    <property type="entry name" value="FAD/NAD-bd_sf"/>
</dbReference>
<organism evidence="9 10">
    <name type="scientific">Halonatronomonas betaini</name>
    <dbReference type="NCBI Taxonomy" id="2778430"/>
    <lineage>
        <taxon>Bacteria</taxon>
        <taxon>Bacillati</taxon>
        <taxon>Bacillota</taxon>
        <taxon>Clostridia</taxon>
        <taxon>Halanaerobiales</taxon>
        <taxon>Halarsenatibacteraceae</taxon>
        <taxon>Halonatronomonas</taxon>
    </lineage>
</organism>
<keyword evidence="6" id="KW-0676">Redox-active center</keyword>
<evidence type="ECO:0000259" key="7">
    <source>
        <dbReference type="Pfam" id="PF02852"/>
    </source>
</evidence>
<reference evidence="9" key="1">
    <citation type="submission" date="2020-11" db="EMBL/GenBank/DDBJ databases">
        <title>Halonatronomonas betainensis gen. nov., sp. nov. a novel haloalkaliphilic representative of the family Halanaerobiacae capable of betaine degradation.</title>
        <authorList>
            <person name="Boltyanskaya Y."/>
            <person name="Kevbrin V."/>
            <person name="Detkova E."/>
            <person name="Grouzdev D.S."/>
            <person name="Koziaeva V."/>
            <person name="Zhilina T."/>
        </authorList>
    </citation>
    <scope>NUCLEOTIDE SEQUENCE</scope>
    <source>
        <strain evidence="9">Z-7014</strain>
    </source>
</reference>
<dbReference type="InterPro" id="IPR023753">
    <property type="entry name" value="FAD/NAD-binding_dom"/>
</dbReference>
<proteinExistence type="inferred from homology"/>
<evidence type="ECO:0000256" key="5">
    <source>
        <dbReference type="ARBA" id="ARBA00023002"/>
    </source>
</evidence>
<dbReference type="EMBL" id="JADPIE010000005">
    <property type="protein sequence ID" value="MBF8437431.1"/>
    <property type="molecule type" value="Genomic_DNA"/>
</dbReference>
<dbReference type="InterPro" id="IPR050260">
    <property type="entry name" value="FAD-bd_OxRdtase"/>
</dbReference>
<feature type="domain" description="FAD/NAD(P)-binding" evidence="8">
    <location>
        <begin position="1"/>
        <end position="291"/>
    </location>
</feature>
<keyword evidence="3" id="KW-0285">Flavoprotein</keyword>
<dbReference type="Pfam" id="PF07992">
    <property type="entry name" value="Pyr_redox_2"/>
    <property type="match status" value="1"/>
</dbReference>
<dbReference type="Gene3D" id="3.50.50.60">
    <property type="entry name" value="FAD/NAD(P)-binding domain"/>
    <property type="match status" value="2"/>
</dbReference>
<name>A0A931AWM0_9FIRM</name>
<dbReference type="Pfam" id="PF02852">
    <property type="entry name" value="Pyr_redox_dim"/>
    <property type="match status" value="1"/>
</dbReference>
<evidence type="ECO:0000313" key="10">
    <source>
        <dbReference type="Proteomes" id="UP000621436"/>
    </source>
</evidence>
<dbReference type="RefSeq" id="WP_270454410.1">
    <property type="nucleotide sequence ID" value="NZ_JADPIE010000005.1"/>
</dbReference>
<protein>
    <submittedName>
        <fullName evidence="9">FAD-dependent oxidoreductase</fullName>
    </submittedName>
</protein>
<dbReference type="GO" id="GO:0016491">
    <property type="term" value="F:oxidoreductase activity"/>
    <property type="evidence" value="ECO:0007669"/>
    <property type="project" value="UniProtKB-KW"/>
</dbReference>
<dbReference type="PANTHER" id="PTHR43429:SF1">
    <property type="entry name" value="NAD(P)H SULFUR OXIDOREDUCTASE (COA-DEPENDENT)"/>
    <property type="match status" value="1"/>
</dbReference>
<dbReference type="SUPFAM" id="SSF55424">
    <property type="entry name" value="FAD/NAD-linked reductases, dimerisation (C-terminal) domain"/>
    <property type="match status" value="1"/>
</dbReference>
<dbReference type="PANTHER" id="PTHR43429">
    <property type="entry name" value="PYRIDINE NUCLEOTIDE-DISULFIDE OXIDOREDUCTASE DOMAIN-CONTAINING"/>
    <property type="match status" value="1"/>
</dbReference>
<dbReference type="SUPFAM" id="SSF51905">
    <property type="entry name" value="FAD/NAD(P)-binding domain"/>
    <property type="match status" value="1"/>
</dbReference>
<gene>
    <name evidence="9" type="ORF">I0Q91_10090</name>
</gene>
<evidence type="ECO:0000256" key="3">
    <source>
        <dbReference type="ARBA" id="ARBA00022630"/>
    </source>
</evidence>
<evidence type="ECO:0000313" key="9">
    <source>
        <dbReference type="EMBL" id="MBF8437431.1"/>
    </source>
</evidence>
<keyword evidence="4" id="KW-0274">FAD</keyword>
<evidence type="ECO:0000256" key="6">
    <source>
        <dbReference type="ARBA" id="ARBA00023284"/>
    </source>
</evidence>
<dbReference type="InterPro" id="IPR004099">
    <property type="entry name" value="Pyr_nucl-diS_OxRdtase_dimer"/>
</dbReference>
<keyword evidence="5" id="KW-0560">Oxidoreductase</keyword>
<comment type="cofactor">
    <cofactor evidence="1">
        <name>FAD</name>
        <dbReference type="ChEBI" id="CHEBI:57692"/>
    </cofactor>
</comment>
<evidence type="ECO:0000256" key="2">
    <source>
        <dbReference type="ARBA" id="ARBA00009130"/>
    </source>
</evidence>
<keyword evidence="10" id="KW-1185">Reference proteome</keyword>
<dbReference type="Proteomes" id="UP000621436">
    <property type="component" value="Unassembled WGS sequence"/>
</dbReference>
<evidence type="ECO:0000256" key="1">
    <source>
        <dbReference type="ARBA" id="ARBA00001974"/>
    </source>
</evidence>
<accession>A0A931AWM0</accession>
<feature type="domain" description="Pyridine nucleotide-disulphide oxidoreductase dimerisation" evidence="7">
    <location>
        <begin position="331"/>
        <end position="431"/>
    </location>
</feature>
<evidence type="ECO:0000259" key="8">
    <source>
        <dbReference type="Pfam" id="PF07992"/>
    </source>
</evidence>